<evidence type="ECO:0000313" key="2">
    <source>
        <dbReference type="Proteomes" id="UP000193067"/>
    </source>
</evidence>
<accession>A0A1Y2IF60</accession>
<name>A0A1Y2IF60_TRAC3</name>
<protein>
    <submittedName>
        <fullName evidence="1">Uncharacterized protein</fullName>
    </submittedName>
</protein>
<proteinExistence type="predicted"/>
<reference evidence="1 2" key="1">
    <citation type="journal article" date="2015" name="Biotechnol. Biofuels">
        <title>Enhanced degradation of softwood versus hardwood by the white-rot fungus Pycnoporus coccineus.</title>
        <authorList>
            <person name="Couturier M."/>
            <person name="Navarro D."/>
            <person name="Chevret D."/>
            <person name="Henrissat B."/>
            <person name="Piumi F."/>
            <person name="Ruiz-Duenas F.J."/>
            <person name="Martinez A.T."/>
            <person name="Grigoriev I.V."/>
            <person name="Riley R."/>
            <person name="Lipzen A."/>
            <person name="Berrin J.G."/>
            <person name="Master E.R."/>
            <person name="Rosso M.N."/>
        </authorList>
    </citation>
    <scope>NUCLEOTIDE SEQUENCE [LARGE SCALE GENOMIC DNA]</scope>
    <source>
        <strain evidence="1 2">BRFM310</strain>
    </source>
</reference>
<dbReference type="AlphaFoldDB" id="A0A1Y2IF60"/>
<keyword evidence="2" id="KW-1185">Reference proteome</keyword>
<gene>
    <name evidence="1" type="ORF">PYCCODRAFT_990786</name>
</gene>
<dbReference type="Proteomes" id="UP000193067">
    <property type="component" value="Unassembled WGS sequence"/>
</dbReference>
<evidence type="ECO:0000313" key="1">
    <source>
        <dbReference type="EMBL" id="OSC98521.1"/>
    </source>
</evidence>
<dbReference type="EMBL" id="KZ084137">
    <property type="protein sequence ID" value="OSC98521.1"/>
    <property type="molecule type" value="Genomic_DNA"/>
</dbReference>
<organism evidence="1 2">
    <name type="scientific">Trametes coccinea (strain BRFM310)</name>
    <name type="common">Pycnoporus coccineus</name>
    <dbReference type="NCBI Taxonomy" id="1353009"/>
    <lineage>
        <taxon>Eukaryota</taxon>
        <taxon>Fungi</taxon>
        <taxon>Dikarya</taxon>
        <taxon>Basidiomycota</taxon>
        <taxon>Agaricomycotina</taxon>
        <taxon>Agaricomycetes</taxon>
        <taxon>Polyporales</taxon>
        <taxon>Polyporaceae</taxon>
        <taxon>Trametes</taxon>
    </lineage>
</organism>
<sequence length="181" mass="19613">MASSCVMQRIHTPNVRRISHAKFKCSDHGERMRPIVNLQRLSRALNTEKLLRTAATSSLLEHTSADLKDRVRKPPGPVDLSCDTCSKYLMKRGLSHGERSCASLDASKSPPMTSIYLYTTASRERRLQLGASTDDGAVISPEGPSECTVPFVVRRGYSLQGIGIKPGAAVVATPLLPLAAP</sequence>